<evidence type="ECO:0000313" key="1">
    <source>
        <dbReference type="Proteomes" id="UP000192223"/>
    </source>
</evidence>
<dbReference type="Proteomes" id="UP000192223">
    <property type="component" value="Unplaced"/>
</dbReference>
<proteinExistence type="predicted"/>
<dbReference type="AlphaFoldDB" id="A0A7F5R0G3"/>
<sequence>MKKTKYFSFGLAYVNKTSFFCTHYEVYFKPLLHAARPGTYKRVLARPSVYFHGIGRRGDCQLTLLVTWLPDRQRSESDTTSWRIALSSMVDLITTEDFRSLRLVIYLLQWRSSEIN</sequence>
<evidence type="ECO:0000313" key="2">
    <source>
        <dbReference type="RefSeq" id="XP_025831125.1"/>
    </source>
</evidence>
<dbReference type="RefSeq" id="XP_025831125.1">
    <property type="nucleotide sequence ID" value="XM_025975340.1"/>
</dbReference>
<gene>
    <name evidence="2" type="primary">LOC112904678</name>
</gene>
<dbReference type="InParanoid" id="A0A7F5R0G3"/>
<dbReference type="KEGG" id="apln:112904678"/>
<keyword evidence="1" id="KW-1185">Reference proteome</keyword>
<accession>A0A7F5R0G3</accession>
<protein>
    <submittedName>
        <fullName evidence="2">Uncharacterized protein LOC112904678</fullName>
    </submittedName>
</protein>
<reference evidence="2" key="1">
    <citation type="submission" date="2025-08" db="UniProtKB">
        <authorList>
            <consortium name="RefSeq"/>
        </authorList>
    </citation>
    <scope>IDENTIFICATION</scope>
    <source>
        <tissue evidence="2">Entire body</tissue>
    </source>
</reference>
<dbReference type="GeneID" id="112904678"/>
<name>A0A7F5R0G3_AGRPL</name>
<organism evidence="1 2">
    <name type="scientific">Agrilus planipennis</name>
    <name type="common">Emerald ash borer</name>
    <name type="synonym">Agrilus marcopoli</name>
    <dbReference type="NCBI Taxonomy" id="224129"/>
    <lineage>
        <taxon>Eukaryota</taxon>
        <taxon>Metazoa</taxon>
        <taxon>Ecdysozoa</taxon>
        <taxon>Arthropoda</taxon>
        <taxon>Hexapoda</taxon>
        <taxon>Insecta</taxon>
        <taxon>Pterygota</taxon>
        <taxon>Neoptera</taxon>
        <taxon>Endopterygota</taxon>
        <taxon>Coleoptera</taxon>
        <taxon>Polyphaga</taxon>
        <taxon>Elateriformia</taxon>
        <taxon>Buprestoidea</taxon>
        <taxon>Buprestidae</taxon>
        <taxon>Agrilinae</taxon>
        <taxon>Agrilus</taxon>
    </lineage>
</organism>